<dbReference type="InterPro" id="IPR029756">
    <property type="entry name" value="MTH1187/YkoF-like"/>
</dbReference>
<reference evidence="1 2" key="1">
    <citation type="journal article" date="2005" name="Nucleic Acids Res.">
        <title>Genomic blueprint of Hahella chejuensis, a marine microbe producing an algicidal agent.</title>
        <authorList>
            <person name="Jeong H."/>
            <person name="Yim J.H."/>
            <person name="Lee C."/>
            <person name="Choi S.-H."/>
            <person name="Park Y.K."/>
            <person name="Yoon S.H."/>
            <person name="Hur C.-G."/>
            <person name="Kang H.-Y."/>
            <person name="Kim D."/>
            <person name="Lee H.H."/>
            <person name="Park K.H."/>
            <person name="Park S.-H."/>
            <person name="Park H.-S."/>
            <person name="Lee H.K."/>
            <person name="Oh T.K."/>
            <person name="Kim J.F."/>
        </authorList>
    </citation>
    <scope>NUCLEOTIDE SEQUENCE [LARGE SCALE GENOMIC DNA]</scope>
    <source>
        <strain evidence="1 2">KCTC 2396</strain>
    </source>
</reference>
<dbReference type="STRING" id="349521.HCH_01843"/>
<protein>
    <recommendedName>
        <fullName evidence="3">Thiamine-binding protein domain-containing protein</fullName>
    </recommendedName>
</protein>
<dbReference type="AlphaFoldDB" id="Q2SKZ3"/>
<proteinExistence type="predicted"/>
<dbReference type="EMBL" id="CP000155">
    <property type="protein sequence ID" value="ABC28681.1"/>
    <property type="molecule type" value="Genomic_DNA"/>
</dbReference>
<dbReference type="Gene3D" id="3.30.70.930">
    <property type="match status" value="1"/>
</dbReference>
<dbReference type="RefSeq" id="WP_011395753.1">
    <property type="nucleotide sequence ID" value="NC_007645.1"/>
</dbReference>
<dbReference type="SUPFAM" id="SSF89957">
    <property type="entry name" value="MTH1187/YkoF-like"/>
    <property type="match status" value="1"/>
</dbReference>
<sequence>MNISAELSFYPFTDDFKPPVRDVIKHLEQQPGVDVRPNRISTQVFGSFDDVTAAIDATMRWSFERYDSCVFVTKIMNGDRSPKD</sequence>
<dbReference type="OrthoDB" id="164222at2"/>
<dbReference type="KEGG" id="hch:HCH_01843"/>
<dbReference type="HOGENOM" id="CLU_191614_0_0_6"/>
<gene>
    <name evidence="1" type="ordered locus">HCH_01843</name>
</gene>
<name>Q2SKZ3_HAHCH</name>
<keyword evidence="2" id="KW-1185">Reference proteome</keyword>
<dbReference type="Proteomes" id="UP000000238">
    <property type="component" value="Chromosome"/>
</dbReference>
<evidence type="ECO:0000313" key="2">
    <source>
        <dbReference type="Proteomes" id="UP000000238"/>
    </source>
</evidence>
<organism evidence="1 2">
    <name type="scientific">Hahella chejuensis (strain KCTC 2396)</name>
    <dbReference type="NCBI Taxonomy" id="349521"/>
    <lineage>
        <taxon>Bacteria</taxon>
        <taxon>Pseudomonadati</taxon>
        <taxon>Pseudomonadota</taxon>
        <taxon>Gammaproteobacteria</taxon>
        <taxon>Oceanospirillales</taxon>
        <taxon>Hahellaceae</taxon>
        <taxon>Hahella</taxon>
    </lineage>
</organism>
<evidence type="ECO:0000313" key="1">
    <source>
        <dbReference type="EMBL" id="ABC28681.1"/>
    </source>
</evidence>
<dbReference type="eggNOG" id="COG0011">
    <property type="taxonomic scope" value="Bacteria"/>
</dbReference>
<evidence type="ECO:0008006" key="3">
    <source>
        <dbReference type="Google" id="ProtNLM"/>
    </source>
</evidence>
<accession>Q2SKZ3</accession>